<name>A0A3B1DFU3_9ZZZZ</name>
<organism evidence="1">
    <name type="scientific">hydrothermal vent metagenome</name>
    <dbReference type="NCBI Taxonomy" id="652676"/>
    <lineage>
        <taxon>unclassified sequences</taxon>
        <taxon>metagenomes</taxon>
        <taxon>ecological metagenomes</taxon>
    </lineage>
</organism>
<protein>
    <recommendedName>
        <fullName evidence="2">Lipoprotein SmpA/OmlA domain-containing protein</fullName>
    </recommendedName>
</protein>
<evidence type="ECO:0000313" key="1">
    <source>
        <dbReference type="EMBL" id="VAX27527.1"/>
    </source>
</evidence>
<reference evidence="1" key="1">
    <citation type="submission" date="2018-06" db="EMBL/GenBank/DDBJ databases">
        <authorList>
            <person name="Zhirakovskaya E."/>
        </authorList>
    </citation>
    <scope>NUCLEOTIDE SEQUENCE</scope>
</reference>
<dbReference type="AlphaFoldDB" id="A0A3B1DFU3"/>
<gene>
    <name evidence="1" type="ORF">MNBD_NITROSPIRAE03-668</name>
</gene>
<accession>A0A3B1DFU3</accession>
<sequence>MKKILVIVFAVFTLGGCGAAQLAIGGASLLLDIVDTSSSASAAAIVPGDTRETIVKKIGEPNFAVNIDGNKEVLYYNRGKDTTVMLAMVDGIYKENFVASTRSVEDYKRRGALKSGAKKIFKSFRDDLTSSSAP</sequence>
<dbReference type="EMBL" id="UOGI01000002">
    <property type="protein sequence ID" value="VAX27527.1"/>
    <property type="molecule type" value="Genomic_DNA"/>
</dbReference>
<proteinExistence type="predicted"/>
<evidence type="ECO:0008006" key="2">
    <source>
        <dbReference type="Google" id="ProtNLM"/>
    </source>
</evidence>
<dbReference type="PROSITE" id="PS51257">
    <property type="entry name" value="PROKAR_LIPOPROTEIN"/>
    <property type="match status" value="1"/>
</dbReference>